<name>A0A2K9LIT6_9GAMM</name>
<reference evidence="4" key="1">
    <citation type="submission" date="2017-08" db="EMBL/GenBank/DDBJ databases">
        <title>Direct submision.</title>
        <authorList>
            <person name="Kim S.-J."/>
            <person name="Rhee S.-K."/>
        </authorList>
    </citation>
    <scope>NUCLEOTIDE SEQUENCE [LARGE SCALE GENOMIC DNA]</scope>
    <source>
        <strain evidence="4">GI5</strain>
    </source>
</reference>
<sequence length="253" mass="28831">MAKPTGSPDPQMMLVSQRQTPLWKRLLMSSLVLFLVAGGFFIAGYYQGIREKIHVLDERAELRLETEQLKQDVSQLQEQAAIHKHGSELERQASERVRKENISLQNRVSELEEAVSFYKGIMAPRKNDKGLRIERLELSSTVNKRRFKYKVVMTQVADNSSYISGSVSLNLVGVRQGVKESIPFEQLSQEQSSSGIPFKFRYFQNVDGEIVVPDEFVPEQIEVIAQSKGRKATRLEKRFDWNVLEVKGDVGKG</sequence>
<keyword evidence="2" id="KW-1133">Transmembrane helix</keyword>
<proteinExistence type="predicted"/>
<dbReference type="KEGG" id="kak:Kalk_06560"/>
<keyword evidence="4" id="KW-1185">Reference proteome</keyword>
<evidence type="ECO:0000313" key="3">
    <source>
        <dbReference type="EMBL" id="AUM12091.1"/>
    </source>
</evidence>
<dbReference type="EMBL" id="CP022684">
    <property type="protein sequence ID" value="AUM12091.1"/>
    <property type="molecule type" value="Genomic_DNA"/>
</dbReference>
<dbReference type="InterPro" id="IPR046703">
    <property type="entry name" value="DUF6776"/>
</dbReference>
<dbReference type="Proteomes" id="UP000235116">
    <property type="component" value="Chromosome"/>
</dbReference>
<accession>A0A2K9LIT6</accession>
<evidence type="ECO:0000256" key="1">
    <source>
        <dbReference type="SAM" id="Coils"/>
    </source>
</evidence>
<keyword evidence="2" id="KW-0472">Membrane</keyword>
<organism evidence="3 4">
    <name type="scientific">Ketobacter alkanivorans</name>
    <dbReference type="NCBI Taxonomy" id="1917421"/>
    <lineage>
        <taxon>Bacteria</taxon>
        <taxon>Pseudomonadati</taxon>
        <taxon>Pseudomonadota</taxon>
        <taxon>Gammaproteobacteria</taxon>
        <taxon>Pseudomonadales</taxon>
        <taxon>Ketobacteraceae</taxon>
        <taxon>Ketobacter</taxon>
    </lineage>
</organism>
<gene>
    <name evidence="3" type="ORF">Kalk_06560</name>
</gene>
<feature type="transmembrane region" description="Helical" evidence="2">
    <location>
        <begin position="26"/>
        <end position="46"/>
    </location>
</feature>
<dbReference type="AlphaFoldDB" id="A0A2K9LIT6"/>
<keyword evidence="1" id="KW-0175">Coiled coil</keyword>
<evidence type="ECO:0000313" key="4">
    <source>
        <dbReference type="Proteomes" id="UP000235116"/>
    </source>
</evidence>
<evidence type="ECO:0000256" key="2">
    <source>
        <dbReference type="SAM" id="Phobius"/>
    </source>
</evidence>
<feature type="coiled-coil region" evidence="1">
    <location>
        <begin position="59"/>
        <end position="114"/>
    </location>
</feature>
<keyword evidence="2" id="KW-0812">Transmembrane</keyword>
<protein>
    <submittedName>
        <fullName evidence="3">Uncharacterized protein</fullName>
    </submittedName>
</protein>
<dbReference type="OrthoDB" id="7056878at2"/>
<dbReference type="Pfam" id="PF20567">
    <property type="entry name" value="DUF6776"/>
    <property type="match status" value="1"/>
</dbReference>
<dbReference type="RefSeq" id="WP_101893427.1">
    <property type="nucleotide sequence ID" value="NZ_CP022684.1"/>
</dbReference>